<dbReference type="EMBL" id="MN739685">
    <property type="protein sequence ID" value="QHT21063.1"/>
    <property type="molecule type" value="Genomic_DNA"/>
</dbReference>
<accession>A0A6C0DXL2</accession>
<dbReference type="SMART" id="SM00184">
    <property type="entry name" value="RING"/>
    <property type="match status" value="1"/>
</dbReference>
<dbReference type="InterPro" id="IPR001841">
    <property type="entry name" value="Znf_RING"/>
</dbReference>
<evidence type="ECO:0000259" key="1">
    <source>
        <dbReference type="PROSITE" id="PS50089"/>
    </source>
</evidence>
<dbReference type="Gene3D" id="3.30.40.10">
    <property type="entry name" value="Zinc/RING finger domain, C3HC4 (zinc finger)"/>
    <property type="match status" value="1"/>
</dbReference>
<dbReference type="SUPFAM" id="SSF57850">
    <property type="entry name" value="RING/U-box"/>
    <property type="match status" value="1"/>
</dbReference>
<dbReference type="InterPro" id="IPR013083">
    <property type="entry name" value="Znf_RING/FYVE/PHD"/>
</dbReference>
<dbReference type="PROSITE" id="PS50089">
    <property type="entry name" value="ZF_RING_2"/>
    <property type="match status" value="1"/>
</dbReference>
<evidence type="ECO:0000313" key="2">
    <source>
        <dbReference type="EMBL" id="QHT21063.1"/>
    </source>
</evidence>
<dbReference type="AlphaFoldDB" id="A0A6C0DXL2"/>
<reference evidence="2" key="1">
    <citation type="journal article" date="2020" name="Nature">
        <title>Giant virus diversity and host interactions through global metagenomics.</title>
        <authorList>
            <person name="Schulz F."/>
            <person name="Roux S."/>
            <person name="Paez-Espino D."/>
            <person name="Jungbluth S."/>
            <person name="Walsh D.A."/>
            <person name="Denef V.J."/>
            <person name="McMahon K.D."/>
            <person name="Konstantinidis K.T."/>
            <person name="Eloe-Fadrosh E.A."/>
            <person name="Kyrpides N.C."/>
            <person name="Woyke T."/>
        </authorList>
    </citation>
    <scope>NUCLEOTIDE SEQUENCE</scope>
    <source>
        <strain evidence="2">GVMAG-M-3300023174-75</strain>
    </source>
</reference>
<organism evidence="2">
    <name type="scientific">viral metagenome</name>
    <dbReference type="NCBI Taxonomy" id="1070528"/>
    <lineage>
        <taxon>unclassified sequences</taxon>
        <taxon>metagenomes</taxon>
        <taxon>organismal metagenomes</taxon>
    </lineage>
</organism>
<proteinExistence type="predicted"/>
<sequence length="265" mass="31020">MTECKVGLDDSVNALYDDETNAPMINDAINVLVNTIQKNISTHNLSRHLKAIMNSWVRTHSWYIDHEIRLSKFELCLRNVVTREMRHHVIDLLKMREKEYEYGLGSSVNKDDLALEVLRVSMSQFTSNYFWDINAKLTAEAERYQQNNGESLIDRDFERPFSWFSKRTMSTHYRLPHVATLPKNVIPLEVLALDFKHDLKWECSICLEVDSVNHINLFTSHCVRTACKHIFHMACLDDCKRIYLEQKANHNKMCVPCPLCRAPIY</sequence>
<feature type="domain" description="RING-type" evidence="1">
    <location>
        <begin position="203"/>
        <end position="261"/>
    </location>
</feature>
<protein>
    <recommendedName>
        <fullName evidence="1">RING-type domain-containing protein</fullName>
    </recommendedName>
</protein>
<name>A0A6C0DXL2_9ZZZZ</name>